<evidence type="ECO:0000313" key="2">
    <source>
        <dbReference type="Proteomes" id="UP000306791"/>
    </source>
</evidence>
<sequence length="151" mass="17631">MEMKAPLEHAEFHELCNRFGRAILVVVGKVESHEIINFKLFRAFRFGLQSIHHDLLKLRTEADRFKVLEEVVELANNTLMYFYDFQICMQNISYGDVFDSEVPSREPADPSCKVIINCPNHLDELIVYFSQETNWGMDCAKYEKEALEAYS</sequence>
<gene>
    <name evidence="1" type="ORF">FDY93_19340</name>
</gene>
<dbReference type="Proteomes" id="UP000306791">
    <property type="component" value="Unassembled WGS sequence"/>
</dbReference>
<organism evidence="1 2">
    <name type="scientific">Microbulbifer harenosus</name>
    <dbReference type="NCBI Taxonomy" id="2576840"/>
    <lineage>
        <taxon>Bacteria</taxon>
        <taxon>Pseudomonadati</taxon>
        <taxon>Pseudomonadota</taxon>
        <taxon>Gammaproteobacteria</taxon>
        <taxon>Cellvibrionales</taxon>
        <taxon>Microbulbiferaceae</taxon>
        <taxon>Microbulbifer</taxon>
    </lineage>
</organism>
<protein>
    <submittedName>
        <fullName evidence="1">Uncharacterized protein</fullName>
    </submittedName>
</protein>
<keyword evidence="2" id="KW-1185">Reference proteome</keyword>
<evidence type="ECO:0000313" key="1">
    <source>
        <dbReference type="EMBL" id="TLM72541.1"/>
    </source>
</evidence>
<dbReference type="EMBL" id="VANI01000060">
    <property type="protein sequence ID" value="TLM72541.1"/>
    <property type="molecule type" value="Genomic_DNA"/>
</dbReference>
<accession>A0ABY2UG98</accession>
<name>A0ABY2UG98_9GAMM</name>
<comment type="caution">
    <text evidence="1">The sequence shown here is derived from an EMBL/GenBank/DDBJ whole genome shotgun (WGS) entry which is preliminary data.</text>
</comment>
<reference evidence="1 2" key="1">
    <citation type="submission" date="2019-05" db="EMBL/GenBank/DDBJ databases">
        <title>Microbulbifer harenosus sp. nov., an alginate-degrading bacterium isolated from coastal sand.</title>
        <authorList>
            <person name="Huang H."/>
            <person name="Mo K."/>
            <person name="Bao S."/>
        </authorList>
    </citation>
    <scope>NUCLEOTIDE SEQUENCE [LARGE SCALE GENOMIC DNA]</scope>
    <source>
        <strain evidence="1 2">HB161719</strain>
    </source>
</reference>
<proteinExistence type="predicted"/>
<dbReference type="RefSeq" id="WP_138237393.1">
    <property type="nucleotide sequence ID" value="NZ_CP185860.1"/>
</dbReference>